<evidence type="ECO:0000313" key="2">
    <source>
        <dbReference type="Proteomes" id="UP001152607"/>
    </source>
</evidence>
<evidence type="ECO:0000313" key="1">
    <source>
        <dbReference type="EMBL" id="CAI6333461.1"/>
    </source>
</evidence>
<proteinExistence type="predicted"/>
<keyword evidence="2" id="KW-1185">Reference proteome</keyword>
<accession>A0A9W4UEK4</accession>
<organism evidence="1 2">
    <name type="scientific">Periconia digitata</name>
    <dbReference type="NCBI Taxonomy" id="1303443"/>
    <lineage>
        <taxon>Eukaryota</taxon>
        <taxon>Fungi</taxon>
        <taxon>Dikarya</taxon>
        <taxon>Ascomycota</taxon>
        <taxon>Pezizomycotina</taxon>
        <taxon>Dothideomycetes</taxon>
        <taxon>Pleosporomycetidae</taxon>
        <taxon>Pleosporales</taxon>
        <taxon>Massarineae</taxon>
        <taxon>Periconiaceae</taxon>
        <taxon>Periconia</taxon>
    </lineage>
</organism>
<sequence length="57" mass="5998">MPSALIIDAVDGGYASVARRCLCKADTCVDKPPNEEAMVLNSTCLSPVLDEPSDESV</sequence>
<name>A0A9W4UEK4_9PLEO</name>
<gene>
    <name evidence="1" type="ORF">PDIGIT_LOCUS6500</name>
</gene>
<dbReference type="Proteomes" id="UP001152607">
    <property type="component" value="Unassembled WGS sequence"/>
</dbReference>
<dbReference type="EMBL" id="CAOQHR010000004">
    <property type="protein sequence ID" value="CAI6333461.1"/>
    <property type="molecule type" value="Genomic_DNA"/>
</dbReference>
<comment type="caution">
    <text evidence="1">The sequence shown here is derived from an EMBL/GenBank/DDBJ whole genome shotgun (WGS) entry which is preliminary data.</text>
</comment>
<protein>
    <submittedName>
        <fullName evidence="1">Uncharacterized protein</fullName>
    </submittedName>
</protein>
<dbReference type="AlphaFoldDB" id="A0A9W4UEK4"/>
<reference evidence="1" key="1">
    <citation type="submission" date="2023-01" db="EMBL/GenBank/DDBJ databases">
        <authorList>
            <person name="Van Ghelder C."/>
            <person name="Rancurel C."/>
        </authorList>
    </citation>
    <scope>NUCLEOTIDE SEQUENCE</scope>
    <source>
        <strain evidence="1">CNCM I-4278</strain>
    </source>
</reference>